<evidence type="ECO:0000259" key="12">
    <source>
        <dbReference type="Pfam" id="PF00263"/>
    </source>
</evidence>
<dbReference type="PRINTS" id="PR00811">
    <property type="entry name" value="BCTERIALGSPD"/>
</dbReference>
<dbReference type="InterPro" id="IPR001775">
    <property type="entry name" value="GspD/PilQ"/>
</dbReference>
<dbReference type="InterPro" id="IPR004845">
    <property type="entry name" value="T2SS_GspD_CS"/>
</dbReference>
<keyword evidence="5" id="KW-0812">Transmembrane</keyword>
<feature type="domain" description="Type II/III secretion system secretin-like" evidence="12">
    <location>
        <begin position="455"/>
        <end position="617"/>
    </location>
</feature>
<evidence type="ECO:0000256" key="2">
    <source>
        <dbReference type="ARBA" id="ARBA00006980"/>
    </source>
</evidence>
<feature type="domain" description="NolW-like" evidence="13">
    <location>
        <begin position="283"/>
        <end position="362"/>
    </location>
</feature>
<feature type="domain" description="NolW-like" evidence="13">
    <location>
        <begin position="199"/>
        <end position="274"/>
    </location>
</feature>
<dbReference type="Pfam" id="PF21305">
    <property type="entry name" value="type_II_gspD_N0"/>
    <property type="match status" value="1"/>
</dbReference>
<keyword evidence="16" id="KW-1185">Reference proteome</keyword>
<evidence type="ECO:0000256" key="5">
    <source>
        <dbReference type="ARBA" id="ARBA00022692"/>
    </source>
</evidence>
<keyword evidence="9" id="KW-0998">Cell outer membrane</keyword>
<evidence type="ECO:0000256" key="7">
    <source>
        <dbReference type="ARBA" id="ARBA00022927"/>
    </source>
</evidence>
<dbReference type="InterPro" id="IPR049371">
    <property type="entry name" value="GspD-like_N0"/>
</dbReference>
<dbReference type="NCBIfam" id="TIGR02517">
    <property type="entry name" value="type_II_gspD"/>
    <property type="match status" value="1"/>
</dbReference>
<dbReference type="Gene3D" id="3.30.1370.120">
    <property type="match status" value="3"/>
</dbReference>
<comment type="similarity">
    <text evidence="2">Belongs to the bacterial secretin family. GSP D subfamily.</text>
</comment>
<dbReference type="PROSITE" id="PS00875">
    <property type="entry name" value="T2SP_D"/>
    <property type="match status" value="1"/>
</dbReference>
<organism evidence="15 16">
    <name type="scientific">Desulfuromusa kysingii</name>
    <dbReference type="NCBI Taxonomy" id="37625"/>
    <lineage>
        <taxon>Bacteria</taxon>
        <taxon>Pseudomonadati</taxon>
        <taxon>Thermodesulfobacteriota</taxon>
        <taxon>Desulfuromonadia</taxon>
        <taxon>Desulfuromonadales</taxon>
        <taxon>Geopsychrobacteraceae</taxon>
        <taxon>Desulfuromusa</taxon>
    </lineage>
</organism>
<dbReference type="PANTHER" id="PTHR30332:SF24">
    <property type="entry name" value="SECRETIN GSPD-RELATED"/>
    <property type="match status" value="1"/>
</dbReference>
<keyword evidence="8" id="KW-0472">Membrane</keyword>
<evidence type="ECO:0000256" key="10">
    <source>
        <dbReference type="RuleBase" id="RU004004"/>
    </source>
</evidence>
<keyword evidence="6 11" id="KW-0732">Signal</keyword>
<evidence type="ECO:0000256" key="8">
    <source>
        <dbReference type="ARBA" id="ARBA00023136"/>
    </source>
</evidence>
<evidence type="ECO:0000256" key="1">
    <source>
        <dbReference type="ARBA" id="ARBA00004442"/>
    </source>
</evidence>
<dbReference type="STRING" id="37625.SAMN05660420_00436"/>
<dbReference type="GO" id="GO:0015627">
    <property type="term" value="C:type II protein secretion system complex"/>
    <property type="evidence" value="ECO:0007669"/>
    <property type="project" value="InterPro"/>
</dbReference>
<dbReference type="Proteomes" id="UP000199409">
    <property type="component" value="Unassembled WGS sequence"/>
</dbReference>
<dbReference type="EMBL" id="FNQN01000001">
    <property type="protein sequence ID" value="SDZ81284.1"/>
    <property type="molecule type" value="Genomic_DNA"/>
</dbReference>
<evidence type="ECO:0000313" key="16">
    <source>
        <dbReference type="Proteomes" id="UP000199409"/>
    </source>
</evidence>
<name>A0A1H3W4D2_9BACT</name>
<proteinExistence type="inferred from homology"/>
<comment type="subcellular location">
    <subcellularLocation>
        <location evidence="1 10">Cell outer membrane</location>
    </subcellularLocation>
</comment>
<keyword evidence="7" id="KW-0653">Protein transport</keyword>
<dbReference type="InterPro" id="IPR013356">
    <property type="entry name" value="T2SS_GspD"/>
</dbReference>
<dbReference type="InterPro" id="IPR004846">
    <property type="entry name" value="T2SS/T3SS_dom"/>
</dbReference>
<dbReference type="AlphaFoldDB" id="A0A1H3W4D2"/>
<evidence type="ECO:0000256" key="11">
    <source>
        <dbReference type="SAM" id="SignalP"/>
    </source>
</evidence>
<dbReference type="Pfam" id="PF00263">
    <property type="entry name" value="Secretin"/>
    <property type="match status" value="1"/>
</dbReference>
<evidence type="ECO:0000256" key="6">
    <source>
        <dbReference type="ARBA" id="ARBA00022729"/>
    </source>
</evidence>
<dbReference type="InterPro" id="IPR038591">
    <property type="entry name" value="NolW-like_sf"/>
</dbReference>
<reference evidence="15 16" key="1">
    <citation type="submission" date="2016-10" db="EMBL/GenBank/DDBJ databases">
        <authorList>
            <person name="de Groot N.N."/>
        </authorList>
    </citation>
    <scope>NUCLEOTIDE SEQUENCE [LARGE SCALE GENOMIC DNA]</scope>
    <source>
        <strain evidence="15 16">DSM 7343</strain>
    </source>
</reference>
<evidence type="ECO:0000256" key="3">
    <source>
        <dbReference type="ARBA" id="ARBA00022448"/>
    </source>
</evidence>
<dbReference type="Pfam" id="PF03958">
    <property type="entry name" value="Secretin_N"/>
    <property type="match status" value="3"/>
</dbReference>
<evidence type="ECO:0000256" key="9">
    <source>
        <dbReference type="ARBA" id="ARBA00023237"/>
    </source>
</evidence>
<dbReference type="InterPro" id="IPR005644">
    <property type="entry name" value="NolW-like"/>
</dbReference>
<feature type="domain" description="GspD-like N0" evidence="14">
    <location>
        <begin position="39"/>
        <end position="108"/>
    </location>
</feature>
<evidence type="ECO:0000259" key="13">
    <source>
        <dbReference type="Pfam" id="PF03958"/>
    </source>
</evidence>
<feature type="signal peptide" evidence="11">
    <location>
        <begin position="1"/>
        <end position="25"/>
    </location>
</feature>
<dbReference type="PANTHER" id="PTHR30332">
    <property type="entry name" value="PROBABLE GENERAL SECRETION PATHWAY PROTEIN D"/>
    <property type="match status" value="1"/>
</dbReference>
<dbReference type="InterPro" id="IPR050810">
    <property type="entry name" value="Bact_Secretion_Sys_Channel"/>
</dbReference>
<gene>
    <name evidence="15" type="ORF">SAMN05660420_00436</name>
</gene>
<sequence length="664" mass="72017">MIRHGIKVLLPVCIFLLLLISQPLAAQQKQVAGELEVTLDFQNVELIDMIGTISELTGKNFVYDESVRGKVSIVSPRPVSVDEAYRLFSTVLRVKGFTIVPSGEVNKIISIRSAKEENLPISNGKNLGEQFITRIIELKNLDATVVVDTILRPLMPKTSHVVAYEPSNTIVMTDSAANIRRLAKILAELDRSWDGDRMEIVPLKFAEAEEIAEMVQQILENKAPASSSSRTTKTVGKKIGGEIMAYARTNRLMIVGDDNFIEQAKALIDRLDEKTERNESGIHVYYLEHAEAEGLAQILNQIIAGALKSNVQTNREGSTPKTSDNVSVTADKSTNALIVNASSKAYDGIKELIGKLDIKRKQVFVEALILEVSMDALLDLGVSLGGAIETGSDGVLAGSTNSDSGITSGGGYSSSLLSTAVDGIMLGGLFNPITTTINGESVTVPALSALINLSQTDSNVNVLSAPRLLTSDNEEAEIVVGQNVPVISSSSVDDNGDTSYSIERQDAALTLRFTPQITEGNMVRLEIYQEITAVTESVGELSEVGPTFTKRLVRNAIIAEDGKTVVLGGLFQSDVTRTETKIPLLGDIPFLGNLFKSSSDSEEKTSLLIFITPRVVRNSEDLEKITRENRANLEVFRTELGVEELFPPLQGGQLNEQPVEEIEE</sequence>
<feature type="chain" id="PRO_5011501975" evidence="11">
    <location>
        <begin position="26"/>
        <end position="664"/>
    </location>
</feature>
<evidence type="ECO:0000313" key="15">
    <source>
        <dbReference type="EMBL" id="SDZ81284.1"/>
    </source>
</evidence>
<evidence type="ECO:0000259" key="14">
    <source>
        <dbReference type="Pfam" id="PF21305"/>
    </source>
</evidence>
<keyword evidence="4" id="KW-1134">Transmembrane beta strand</keyword>
<keyword evidence="3 10" id="KW-0813">Transport</keyword>
<evidence type="ECO:0000256" key="4">
    <source>
        <dbReference type="ARBA" id="ARBA00022452"/>
    </source>
</evidence>
<accession>A0A1H3W4D2</accession>
<dbReference type="GO" id="GO:0009279">
    <property type="term" value="C:cell outer membrane"/>
    <property type="evidence" value="ECO:0007669"/>
    <property type="project" value="UniProtKB-SubCell"/>
</dbReference>
<dbReference type="GO" id="GO:0015628">
    <property type="term" value="P:protein secretion by the type II secretion system"/>
    <property type="evidence" value="ECO:0007669"/>
    <property type="project" value="InterPro"/>
</dbReference>
<feature type="domain" description="NolW-like" evidence="13">
    <location>
        <begin position="133"/>
        <end position="193"/>
    </location>
</feature>
<protein>
    <submittedName>
        <fullName evidence="15">Type II secretion system protein D (GspD)</fullName>
    </submittedName>
</protein>